<gene>
    <name evidence="1" type="ORF">VFPPC_15683</name>
</gene>
<reference evidence="1 2" key="1">
    <citation type="journal article" date="2016" name="PLoS Pathog.">
        <title>Biosynthesis of antibiotic leucinostatins in bio-control fungus Purpureocillium lilacinum and their inhibition on phytophthora revealed by genome mining.</title>
        <authorList>
            <person name="Wang G."/>
            <person name="Liu Z."/>
            <person name="Lin R."/>
            <person name="Li E."/>
            <person name="Mao Z."/>
            <person name="Ling J."/>
            <person name="Yang Y."/>
            <person name="Yin W.B."/>
            <person name="Xie B."/>
        </authorList>
    </citation>
    <scope>NUCLEOTIDE SEQUENCE [LARGE SCALE GENOMIC DNA]</scope>
    <source>
        <strain evidence="1">170</strain>
    </source>
</reference>
<evidence type="ECO:0000313" key="1">
    <source>
        <dbReference type="EMBL" id="OAQ71312.1"/>
    </source>
</evidence>
<sequence>MPVVQAHNFAFGIPVAVYPNQGISAGQRLKLRCITMSELSFQFLINQRGLPKKLQSSKLSFATTSHIGTPSRRNK</sequence>
<evidence type="ECO:0000313" key="2">
    <source>
        <dbReference type="Proteomes" id="UP000078397"/>
    </source>
</evidence>
<dbReference type="GeneID" id="28857430"/>
<protein>
    <submittedName>
        <fullName evidence="1">Uncharacterized protein</fullName>
    </submittedName>
</protein>
<name>A0A179G0D6_METCM</name>
<dbReference type="KEGG" id="pchm:VFPPC_15683"/>
<proteinExistence type="predicted"/>
<organism evidence="1 2">
    <name type="scientific">Pochonia chlamydosporia 170</name>
    <dbReference type="NCBI Taxonomy" id="1380566"/>
    <lineage>
        <taxon>Eukaryota</taxon>
        <taxon>Fungi</taxon>
        <taxon>Dikarya</taxon>
        <taxon>Ascomycota</taxon>
        <taxon>Pezizomycotina</taxon>
        <taxon>Sordariomycetes</taxon>
        <taxon>Hypocreomycetidae</taxon>
        <taxon>Hypocreales</taxon>
        <taxon>Clavicipitaceae</taxon>
        <taxon>Pochonia</taxon>
    </lineage>
</organism>
<comment type="caution">
    <text evidence="1">The sequence shown here is derived from an EMBL/GenBank/DDBJ whole genome shotgun (WGS) entry which is preliminary data.</text>
</comment>
<accession>A0A179G0D6</accession>
<dbReference type="EMBL" id="LSBJ02000002">
    <property type="protein sequence ID" value="OAQ71312.1"/>
    <property type="molecule type" value="Genomic_DNA"/>
</dbReference>
<dbReference type="AlphaFoldDB" id="A0A179G0D6"/>
<dbReference type="Proteomes" id="UP000078397">
    <property type="component" value="Unassembled WGS sequence"/>
</dbReference>
<keyword evidence="2" id="KW-1185">Reference proteome</keyword>
<dbReference type="RefSeq" id="XP_018147849.1">
    <property type="nucleotide sequence ID" value="XM_018293436.1"/>
</dbReference>